<dbReference type="Proteomes" id="UP000610960">
    <property type="component" value="Unassembled WGS sequence"/>
</dbReference>
<dbReference type="InterPro" id="IPR006204">
    <property type="entry name" value="GHMP_kinase_N_dom"/>
</dbReference>
<comment type="caution">
    <text evidence="3">The sequence shown here is derived from an EMBL/GenBank/DDBJ whole genome shotgun (WGS) entry which is preliminary data.</text>
</comment>
<dbReference type="InterPro" id="IPR014721">
    <property type="entry name" value="Ribsml_uS5_D2-typ_fold_subgr"/>
</dbReference>
<comment type="pathway">
    <text evidence="1">Cofactor biosynthesis; coenzyme A biosynthesis.</text>
</comment>
<keyword evidence="4" id="KW-1185">Reference proteome</keyword>
<keyword evidence="1" id="KW-0808">Transferase</keyword>
<accession>A0A830GT52</accession>
<comment type="catalytic activity">
    <reaction evidence="1">
        <text>(R)-pantoate + ATP = (R)-4-phosphopantoate + ADP + H(+)</text>
        <dbReference type="Rhea" id="RHEA:28246"/>
        <dbReference type="ChEBI" id="CHEBI:15378"/>
        <dbReference type="ChEBI" id="CHEBI:15980"/>
        <dbReference type="ChEBI" id="CHEBI:30616"/>
        <dbReference type="ChEBI" id="CHEBI:61294"/>
        <dbReference type="ChEBI" id="CHEBI:456216"/>
        <dbReference type="EC" id="2.7.1.169"/>
    </reaction>
</comment>
<reference evidence="3" key="1">
    <citation type="journal article" date="2014" name="Int. J. Syst. Evol. Microbiol.">
        <title>Complete genome sequence of Corynebacterium casei LMG S-19264T (=DSM 44701T), isolated from a smear-ripened cheese.</title>
        <authorList>
            <consortium name="US DOE Joint Genome Institute (JGI-PGF)"/>
            <person name="Walter F."/>
            <person name="Albersmeier A."/>
            <person name="Kalinowski J."/>
            <person name="Ruckert C."/>
        </authorList>
    </citation>
    <scope>NUCLEOTIDE SEQUENCE</scope>
    <source>
        <strain evidence="3">JCM 10088</strain>
    </source>
</reference>
<dbReference type="UniPathway" id="UPA00241"/>
<gene>
    <name evidence="3" type="ORF">GCM10007981_04160</name>
</gene>
<dbReference type="InterPro" id="IPR012043">
    <property type="entry name" value="PoK"/>
</dbReference>
<dbReference type="PANTHER" id="PTHR42282">
    <property type="entry name" value="PANTOATE KINASE-RELATED"/>
    <property type="match status" value="1"/>
</dbReference>
<organism evidence="3 4">
    <name type="scientific">Thermocladium modestius</name>
    <dbReference type="NCBI Taxonomy" id="62609"/>
    <lineage>
        <taxon>Archaea</taxon>
        <taxon>Thermoproteota</taxon>
        <taxon>Thermoprotei</taxon>
        <taxon>Thermoproteales</taxon>
        <taxon>Thermoproteaceae</taxon>
        <taxon>Thermocladium</taxon>
    </lineage>
</organism>
<reference evidence="3" key="2">
    <citation type="submission" date="2020-09" db="EMBL/GenBank/DDBJ databases">
        <authorList>
            <person name="Sun Q."/>
            <person name="Ohkuma M."/>
        </authorList>
    </citation>
    <scope>NUCLEOTIDE SEQUENCE</scope>
    <source>
        <strain evidence="3">JCM 10088</strain>
    </source>
</reference>
<feature type="domain" description="GHMP kinase N-terminal" evidence="2">
    <location>
        <begin position="75"/>
        <end position="139"/>
    </location>
</feature>
<dbReference type="PANTHER" id="PTHR42282:SF1">
    <property type="entry name" value="PANTOATE KINASE"/>
    <property type="match status" value="1"/>
</dbReference>
<keyword evidence="1" id="KW-0173">Coenzyme A biosynthesis</keyword>
<keyword evidence="1 3" id="KW-0418">Kinase</keyword>
<keyword evidence="1" id="KW-0547">Nucleotide-binding</keyword>
<sequence>MSAEVFAPAVVSSMFEACLKDGEGNPIRDPLRVGARGAGFAVSAGVRTRVRLAEGAGVRVYINGRLEEARTTVNAVRIAARLLGYAGGVEVEHEVGVPIGSGFGTSASGALGAALALSLALNRPLSLVGAVRVAHEADVVSGTGLGTAEGLLAGGVGVVIEPGAPWFGSIDKIPFSEGLAVVSVHFGGVEKSSVLSSQEALARVNEAGRKAVERVRADPTVKTLLREARRFAEESGIGDPDLLRMADALVEAGAIGASQNMIGKAIHAIVRGERLGDVLRTARGFGGSLIVSSIYDGGPKVINAP</sequence>
<dbReference type="InterPro" id="IPR020568">
    <property type="entry name" value="Ribosomal_Su5_D2-typ_SF"/>
</dbReference>
<evidence type="ECO:0000313" key="4">
    <source>
        <dbReference type="Proteomes" id="UP000610960"/>
    </source>
</evidence>
<dbReference type="HAMAP" id="MF_02223">
    <property type="entry name" value="Pantoate_kinase"/>
    <property type="match status" value="1"/>
</dbReference>
<evidence type="ECO:0000256" key="1">
    <source>
        <dbReference type="HAMAP-Rule" id="MF_02223"/>
    </source>
</evidence>
<dbReference type="Gene3D" id="3.30.230.10">
    <property type="match status" value="1"/>
</dbReference>
<name>A0A830GT52_9CREN</name>
<dbReference type="OrthoDB" id="85822at2157"/>
<dbReference type="RefSeq" id="WP_188595797.1">
    <property type="nucleotide sequence ID" value="NZ_BMNL01000001.1"/>
</dbReference>
<comment type="function">
    <text evidence="1">Phosphorylates (R)-pantoate to form (R)-4-phosphopantoate in the CoA biosynthesis pathway.</text>
</comment>
<comment type="similarity">
    <text evidence="1">Belongs to the GHMP kinase family. PoK subfamily.</text>
</comment>
<dbReference type="SUPFAM" id="SSF54211">
    <property type="entry name" value="Ribosomal protein S5 domain 2-like"/>
    <property type="match status" value="1"/>
</dbReference>
<dbReference type="GO" id="GO:0016301">
    <property type="term" value="F:kinase activity"/>
    <property type="evidence" value="ECO:0007669"/>
    <property type="project" value="UniProtKB-UniRule"/>
</dbReference>
<proteinExistence type="inferred from homology"/>
<dbReference type="AlphaFoldDB" id="A0A830GT52"/>
<evidence type="ECO:0000313" key="3">
    <source>
        <dbReference type="EMBL" id="GGP19645.1"/>
    </source>
</evidence>
<dbReference type="EMBL" id="BMNL01000001">
    <property type="protein sequence ID" value="GGP19645.1"/>
    <property type="molecule type" value="Genomic_DNA"/>
</dbReference>
<dbReference type="EC" id="2.7.1.169" evidence="1"/>
<dbReference type="GO" id="GO:0015937">
    <property type="term" value="P:coenzyme A biosynthetic process"/>
    <property type="evidence" value="ECO:0007669"/>
    <property type="project" value="UniProtKB-UniRule"/>
</dbReference>
<dbReference type="GO" id="GO:0005524">
    <property type="term" value="F:ATP binding"/>
    <property type="evidence" value="ECO:0007669"/>
    <property type="project" value="UniProtKB-KW"/>
</dbReference>
<dbReference type="Pfam" id="PF00288">
    <property type="entry name" value="GHMP_kinases_N"/>
    <property type="match status" value="1"/>
</dbReference>
<evidence type="ECO:0000259" key="2">
    <source>
        <dbReference type="Pfam" id="PF00288"/>
    </source>
</evidence>
<dbReference type="PIRSF" id="PIRSF016896">
    <property type="entry name" value="GHMP_arc_MJ0969"/>
    <property type="match status" value="1"/>
</dbReference>
<protein>
    <recommendedName>
        <fullName evidence="1">Pantoate kinase</fullName>
        <shortName evidence="1">PoK</shortName>
        <ecNumber evidence="1">2.7.1.169</ecNumber>
    </recommendedName>
</protein>
<keyword evidence="1" id="KW-0067">ATP-binding</keyword>